<keyword evidence="2" id="KW-0472">Membrane</keyword>
<evidence type="ECO:0000256" key="1">
    <source>
        <dbReference type="SAM" id="MobiDB-lite"/>
    </source>
</evidence>
<reference evidence="3 4" key="1">
    <citation type="submission" date="2016-11" db="EMBL/GenBank/DDBJ databases">
        <authorList>
            <person name="Jaros S."/>
            <person name="Januszkiewicz K."/>
            <person name="Wedrychowicz H."/>
        </authorList>
    </citation>
    <scope>NUCLEOTIDE SEQUENCE [LARGE SCALE GENOMIC DNA]</scope>
    <source>
        <strain evidence="3 4">DSM 46144</strain>
    </source>
</reference>
<name>A0A1M7IQJ4_9ACTN</name>
<evidence type="ECO:0000313" key="3">
    <source>
        <dbReference type="EMBL" id="SHM42961.1"/>
    </source>
</evidence>
<dbReference type="AlphaFoldDB" id="A0A1M7IQJ4"/>
<organism evidence="3 4">
    <name type="scientific">Cryptosporangium aurantiacum</name>
    <dbReference type="NCBI Taxonomy" id="134849"/>
    <lineage>
        <taxon>Bacteria</taxon>
        <taxon>Bacillati</taxon>
        <taxon>Actinomycetota</taxon>
        <taxon>Actinomycetes</taxon>
        <taxon>Cryptosporangiales</taxon>
        <taxon>Cryptosporangiaceae</taxon>
        <taxon>Cryptosporangium</taxon>
    </lineage>
</organism>
<evidence type="ECO:0000256" key="2">
    <source>
        <dbReference type="SAM" id="Phobius"/>
    </source>
</evidence>
<keyword evidence="4" id="KW-1185">Reference proteome</keyword>
<keyword evidence="2" id="KW-0812">Transmembrane</keyword>
<keyword evidence="2" id="KW-1133">Transmembrane helix</keyword>
<evidence type="ECO:0008006" key="5">
    <source>
        <dbReference type="Google" id="ProtNLM"/>
    </source>
</evidence>
<proteinExistence type="predicted"/>
<gene>
    <name evidence="3" type="ORF">SAMN05443668_101563</name>
</gene>
<sequence>MKIKAIVAVLVVVLAVYLAIAVNRGLVLLRTGDLLLVGLGVAMLALPLLASWLVWLEIKFGRAAQRLADELADEGGLPVDDLPRRPSGRPVREAADERFAVRQAELEEDPEDWRRWFRLSLAYDDSGDRRRARAALRRSISLHDGGSTGPLSPGDARTGQNL</sequence>
<protein>
    <recommendedName>
        <fullName evidence="5">Tetratricopeptide repeat-containing protein</fullName>
    </recommendedName>
</protein>
<accession>A0A1M7IQJ4</accession>
<dbReference type="Proteomes" id="UP000184440">
    <property type="component" value="Unassembled WGS sequence"/>
</dbReference>
<dbReference type="OrthoDB" id="4485518at2"/>
<dbReference type="STRING" id="134849.SAMN05443668_101563"/>
<evidence type="ECO:0000313" key="4">
    <source>
        <dbReference type="Proteomes" id="UP000184440"/>
    </source>
</evidence>
<dbReference type="EMBL" id="FRCS01000001">
    <property type="protein sequence ID" value="SHM42961.1"/>
    <property type="molecule type" value="Genomic_DNA"/>
</dbReference>
<dbReference type="RefSeq" id="WP_073251077.1">
    <property type="nucleotide sequence ID" value="NZ_FRCS01000001.1"/>
</dbReference>
<feature type="transmembrane region" description="Helical" evidence="2">
    <location>
        <begin position="37"/>
        <end position="56"/>
    </location>
</feature>
<feature type="region of interest" description="Disordered" evidence="1">
    <location>
        <begin position="142"/>
        <end position="162"/>
    </location>
</feature>